<comment type="caution">
    <text evidence="2">The sequence shown here is derived from an EMBL/GenBank/DDBJ whole genome shotgun (WGS) entry which is preliminary data.</text>
</comment>
<evidence type="ECO:0000313" key="3">
    <source>
        <dbReference type="Proteomes" id="UP000261948"/>
    </source>
</evidence>
<evidence type="ECO:0000313" key="2">
    <source>
        <dbReference type="EMBL" id="RGE41176.1"/>
    </source>
</evidence>
<dbReference type="InterPro" id="IPR032774">
    <property type="entry name" value="WG_beta_rep"/>
</dbReference>
<dbReference type="OrthoDB" id="5380961at2"/>
<proteinExistence type="predicted"/>
<sequence length="1096" mass="119569">MRRAANMEQTPNWCGAALVLVMALNLGAADSVRAQEFERGGCMRGVEGTESALQEVCQFSEGLAAFKMNGLWGYMDREGRVRIEPQFKNAQAFSQGLAAVQQHRRSSSDCGCDQDSDESKWGFIAPDGNWVIEPKFYNAGNFRQGLARVLIPRTSSMDNIFIDRQGRQALPGNYAQAQSFIGSLALVESADYRQSFVTRDGKSVDLPKPPAHLPVNTKVRITAGRAEPERWLAKLEAPAQAFSASGRMLPLKHGQRFELPVSPTAAVVEDRGERRGKGLMDEQGRWLLAPEFFRLDDFDNGVGVAGREVAESKAEKPAPNTARVAGAITPPAPPSMTRHGREYFLVSAAGKLLTPAYAEIRRERGFFVAKAQGNLYLLGARGERLSTLACKSDTYYPARALSSDRSGWSVVNTCDGQHWVQNPEGRSWSGTGEAQAMRTTSARVLLRLKDDAQLYDRQGKVLLSSSMRVQLKGLDAVWLTADEDNPASKASRPQAIFLTRTRNEDSKTRYSTAVQLHALTAAGRWVRLPDSERAEVYWRPAEGLQNLAAPVLLRTADGIGMLDAEGGWRLKPDRNLDFYSVPGGWVGVRGRQGEPDQLWNGQGQKVVLKGSDRAHEVAPGISWLEQDGHWQLLDAHKARLQPLPEADGAQITGFAGGQVVMTQSAQKADADDGEGRDRLQALYSAQGKRLTPWLRLDDLLPIQDEKKTVHGWVGTRWQDAGEAEEDGSGRFSMLFSREGKPLTQLLPLSLRPVEGQARLVSGSAGGKGVMTPKGQVMVPALYGYISDAKHGWIKTNEGAWDGLLDAQGRWLAVVPSNKAFEELAENNVTTLGSAYDAQGAVDINGRLLQRVQAGVQRPEVAELPPRRWQVMPSPMPAREQFPVDDEKPANWFVQGTRENAVLRDMKGGVRLKAAKGQSLNVLNATVTRKTHAGSANAISRTELLNARAGQIAVFEAADLLINREGRLTLASEQPLPADHPLARTGLQLRQNTEVGVDAPHDSSAKSAKDATALQFSLVNEADGQVLGGRFDALGELHEGRSFVSHMGNLGVVDAQGKLMVQSAWRCGSQPVLLDGAGEISWPAELRGQARLECPKP</sequence>
<organism evidence="2 3">
    <name type="scientific">Comamonas testosteroni</name>
    <name type="common">Pseudomonas testosteroni</name>
    <dbReference type="NCBI Taxonomy" id="285"/>
    <lineage>
        <taxon>Bacteria</taxon>
        <taxon>Pseudomonadati</taxon>
        <taxon>Pseudomonadota</taxon>
        <taxon>Betaproteobacteria</taxon>
        <taxon>Burkholderiales</taxon>
        <taxon>Comamonadaceae</taxon>
        <taxon>Comamonas</taxon>
    </lineage>
</organism>
<name>A0A373FAJ7_COMTE</name>
<dbReference type="AlphaFoldDB" id="A0A373FAJ7"/>
<gene>
    <name evidence="2" type="ORF">DZC30_19080</name>
</gene>
<keyword evidence="3" id="KW-1185">Reference proteome</keyword>
<protein>
    <submittedName>
        <fullName evidence="2">WG repeat-containing protein</fullName>
    </submittedName>
</protein>
<feature type="region of interest" description="Disordered" evidence="1">
    <location>
        <begin position="312"/>
        <end position="335"/>
    </location>
</feature>
<dbReference type="PANTHER" id="PTHR37841:SF1">
    <property type="entry name" value="DUF3298 DOMAIN-CONTAINING PROTEIN"/>
    <property type="match status" value="1"/>
</dbReference>
<dbReference type="Proteomes" id="UP000261948">
    <property type="component" value="Unassembled WGS sequence"/>
</dbReference>
<dbReference type="EMBL" id="QURR01000030">
    <property type="protein sequence ID" value="RGE41176.1"/>
    <property type="molecule type" value="Genomic_DNA"/>
</dbReference>
<accession>A0A373FAJ7</accession>
<evidence type="ECO:0000256" key="1">
    <source>
        <dbReference type="SAM" id="MobiDB-lite"/>
    </source>
</evidence>
<dbReference type="PANTHER" id="PTHR37841">
    <property type="entry name" value="GLR2918 PROTEIN"/>
    <property type="match status" value="1"/>
</dbReference>
<reference evidence="2 3" key="1">
    <citation type="submission" date="2018-08" db="EMBL/GenBank/DDBJ databases">
        <title>Comamonas testosteroni strain SWCO2.</title>
        <authorList>
            <person name="Jiang N."/>
            <person name="Zhang X.Z."/>
        </authorList>
    </citation>
    <scope>NUCLEOTIDE SEQUENCE [LARGE SCALE GENOMIC DNA]</scope>
    <source>
        <strain evidence="2 3">SWCO2</strain>
    </source>
</reference>
<dbReference type="Pfam" id="PF14903">
    <property type="entry name" value="WG_beta_rep"/>
    <property type="match status" value="2"/>
</dbReference>